<protein>
    <submittedName>
        <fullName evidence="3">Reverse transcriptase domain-containing protein</fullName>
    </submittedName>
</protein>
<name>A0A7I4YJ99_HAECO</name>
<dbReference type="WBParaSite" id="HCON_00103440-00001">
    <property type="protein sequence ID" value="HCON_00103440-00001"/>
    <property type="gene ID" value="HCON_00103440"/>
</dbReference>
<dbReference type="InterPro" id="IPR035901">
    <property type="entry name" value="GIY-YIG_endonuc_sf"/>
</dbReference>
<keyword evidence="2" id="KW-1185">Reference proteome</keyword>
<dbReference type="InterPro" id="IPR000477">
    <property type="entry name" value="RT_dom"/>
</dbReference>
<dbReference type="InterPro" id="IPR058912">
    <property type="entry name" value="HTH_animal"/>
</dbReference>
<evidence type="ECO:0000313" key="3">
    <source>
        <dbReference type="WBParaSite" id="HCON_00103440-00001"/>
    </source>
</evidence>
<dbReference type="CDD" id="cd10442">
    <property type="entry name" value="GIY-YIG_PLEs"/>
    <property type="match status" value="1"/>
</dbReference>
<organism evidence="2 3">
    <name type="scientific">Haemonchus contortus</name>
    <name type="common">Barber pole worm</name>
    <dbReference type="NCBI Taxonomy" id="6289"/>
    <lineage>
        <taxon>Eukaryota</taxon>
        <taxon>Metazoa</taxon>
        <taxon>Ecdysozoa</taxon>
        <taxon>Nematoda</taxon>
        <taxon>Chromadorea</taxon>
        <taxon>Rhabditida</taxon>
        <taxon>Rhabditina</taxon>
        <taxon>Rhabditomorpha</taxon>
        <taxon>Strongyloidea</taxon>
        <taxon>Trichostrongylidae</taxon>
        <taxon>Haemonchus</taxon>
    </lineage>
</organism>
<evidence type="ECO:0000259" key="1">
    <source>
        <dbReference type="PROSITE" id="PS50878"/>
    </source>
</evidence>
<dbReference type="Proteomes" id="UP000025227">
    <property type="component" value="Unplaced"/>
</dbReference>
<feature type="domain" description="Reverse transcriptase" evidence="1">
    <location>
        <begin position="1"/>
        <end position="165"/>
    </location>
</feature>
<dbReference type="PANTHER" id="PTHR21301:SF10">
    <property type="entry name" value="REVERSE TRANSCRIPTASE DOMAIN-CONTAINING PROTEIN"/>
    <property type="match status" value="1"/>
</dbReference>
<accession>A0A7I4YJ99</accession>
<dbReference type="Pfam" id="PF01541">
    <property type="entry name" value="GIY-YIG"/>
    <property type="match status" value="1"/>
</dbReference>
<evidence type="ECO:0000313" key="2">
    <source>
        <dbReference type="Proteomes" id="UP000025227"/>
    </source>
</evidence>
<proteinExistence type="predicted"/>
<dbReference type="PANTHER" id="PTHR21301">
    <property type="entry name" value="REVERSE TRANSCRIPTASE"/>
    <property type="match status" value="1"/>
</dbReference>
<dbReference type="InterPro" id="IPR000305">
    <property type="entry name" value="GIY-YIG_endonuc"/>
</dbReference>
<dbReference type="OrthoDB" id="5849335at2759"/>
<dbReference type="Pfam" id="PF26215">
    <property type="entry name" value="HTH_animal"/>
    <property type="match status" value="1"/>
</dbReference>
<dbReference type="AlphaFoldDB" id="A0A7I4YJ99"/>
<dbReference type="SUPFAM" id="SSF56672">
    <property type="entry name" value="DNA/RNA polymerases"/>
    <property type="match status" value="1"/>
</dbReference>
<dbReference type="PROSITE" id="PS50878">
    <property type="entry name" value="RT_POL"/>
    <property type="match status" value="1"/>
</dbReference>
<dbReference type="OMA" id="IHREERY"/>
<dbReference type="CDD" id="cd00304">
    <property type="entry name" value="RT_like"/>
    <property type="match status" value="1"/>
</dbReference>
<sequence length="442" mass="50709">MLLEQLSNVDLQENVVIESFDVTSLYTNVSNEAALEATFELLSDHESSLNLYGFSIANIMTVLKECLNCSFFRWSGDYYRQMRGLAMGQRLAPVLAIAYMSKIEKPILDRRPVLYSRYSDDCLIICPTQEEMDICFDILNNRADQIKFTRERPRENWLPFLNIQVQLARGTVRTKWYRKPSCKNILIHYCSAHPIRTKQSVISNMFRVASKVSSDTDLKTESLDTARRIAVSNGYPNRCKGSQRGGHFPPRRIYERAPVNKVTFCLPFISDEMSRAIRACMTRCDLKEEVMVVEIPPRKLCRQLVRNRLYDILCDTPDCLVCPSNRQGDCMRTGVIYEICCQACGAEYIGETGRPLRTRIKEHLEGLRKSRTQTPLGMHRVVCHDGNELTISVTVLALETETTARKALEACWIAARDPQINRKEERTAVTRDLAPFLDLCEF</sequence>
<dbReference type="Gene3D" id="3.40.1440.10">
    <property type="entry name" value="GIY-YIG endonuclease"/>
    <property type="match status" value="1"/>
</dbReference>
<reference evidence="3" key="1">
    <citation type="submission" date="2020-12" db="UniProtKB">
        <authorList>
            <consortium name="WormBaseParasite"/>
        </authorList>
    </citation>
    <scope>IDENTIFICATION</scope>
    <source>
        <strain evidence="3">MHco3</strain>
    </source>
</reference>
<dbReference type="InterPro" id="IPR043502">
    <property type="entry name" value="DNA/RNA_pol_sf"/>
</dbReference>
<dbReference type="Pfam" id="PF00078">
    <property type="entry name" value="RVT_1"/>
    <property type="match status" value="1"/>
</dbReference>